<proteinExistence type="predicted"/>
<accession>A0AAD5CQQ4</accession>
<dbReference type="AlphaFoldDB" id="A0AAD5CQQ4"/>
<name>A0AAD5CQQ4_AMBAR</name>
<comment type="caution">
    <text evidence="1">The sequence shown here is derived from an EMBL/GenBank/DDBJ whole genome shotgun (WGS) entry which is preliminary data.</text>
</comment>
<evidence type="ECO:0000313" key="2">
    <source>
        <dbReference type="Proteomes" id="UP001206925"/>
    </source>
</evidence>
<sequence>MREILAMAKQRSVWIGLDKGNFKEIDGISELEFSIKVTVLHRCPGLTMDLDAKLWQAVVDRLHWLARPICHVPALQSESAKSSLKVSILWKNGFGNGYE</sequence>
<reference evidence="1" key="1">
    <citation type="submission" date="2022-06" db="EMBL/GenBank/DDBJ databases">
        <title>Uncovering the hologenomic basis of an extraordinary plant invasion.</title>
        <authorList>
            <person name="Bieker V.C."/>
            <person name="Martin M.D."/>
            <person name="Gilbert T."/>
            <person name="Hodgins K."/>
            <person name="Battlay P."/>
            <person name="Petersen B."/>
            <person name="Wilson J."/>
        </authorList>
    </citation>
    <scope>NUCLEOTIDE SEQUENCE</scope>
    <source>
        <strain evidence="1">AA19_3_7</strain>
        <tissue evidence="1">Leaf</tissue>
    </source>
</reference>
<keyword evidence="2" id="KW-1185">Reference proteome</keyword>
<gene>
    <name evidence="1" type="ORF">M8C21_016031</name>
</gene>
<organism evidence="1 2">
    <name type="scientific">Ambrosia artemisiifolia</name>
    <name type="common">Common ragweed</name>
    <dbReference type="NCBI Taxonomy" id="4212"/>
    <lineage>
        <taxon>Eukaryota</taxon>
        <taxon>Viridiplantae</taxon>
        <taxon>Streptophyta</taxon>
        <taxon>Embryophyta</taxon>
        <taxon>Tracheophyta</taxon>
        <taxon>Spermatophyta</taxon>
        <taxon>Magnoliopsida</taxon>
        <taxon>eudicotyledons</taxon>
        <taxon>Gunneridae</taxon>
        <taxon>Pentapetalae</taxon>
        <taxon>asterids</taxon>
        <taxon>campanulids</taxon>
        <taxon>Asterales</taxon>
        <taxon>Asteraceae</taxon>
        <taxon>Asteroideae</taxon>
        <taxon>Heliantheae alliance</taxon>
        <taxon>Heliantheae</taxon>
        <taxon>Ambrosia</taxon>
    </lineage>
</organism>
<dbReference type="Proteomes" id="UP001206925">
    <property type="component" value="Unassembled WGS sequence"/>
</dbReference>
<evidence type="ECO:0000313" key="1">
    <source>
        <dbReference type="EMBL" id="KAI7746378.1"/>
    </source>
</evidence>
<protein>
    <submittedName>
        <fullName evidence="1">Uncharacterized protein</fullName>
    </submittedName>
</protein>
<dbReference type="EMBL" id="JAMZMK010006990">
    <property type="protein sequence ID" value="KAI7746378.1"/>
    <property type="molecule type" value="Genomic_DNA"/>
</dbReference>